<comment type="caution">
    <text evidence="1">The sequence shown here is derived from an EMBL/GenBank/DDBJ whole genome shotgun (WGS) entry which is preliminary data.</text>
</comment>
<evidence type="ECO:0000313" key="1">
    <source>
        <dbReference type="EMBL" id="MBB6690569.1"/>
    </source>
</evidence>
<organism evidence="1 2">
    <name type="scientific">Cohnella xylanilytica</name>
    <dbReference type="NCBI Taxonomy" id="557555"/>
    <lineage>
        <taxon>Bacteria</taxon>
        <taxon>Bacillati</taxon>
        <taxon>Bacillota</taxon>
        <taxon>Bacilli</taxon>
        <taxon>Bacillales</taxon>
        <taxon>Paenibacillaceae</taxon>
        <taxon>Cohnella</taxon>
    </lineage>
</organism>
<accession>A0A841TS86</accession>
<reference evidence="1 2" key="1">
    <citation type="submission" date="2020-08" db="EMBL/GenBank/DDBJ databases">
        <title>Cohnella phylogeny.</title>
        <authorList>
            <person name="Dunlap C."/>
        </authorList>
    </citation>
    <scope>NUCLEOTIDE SEQUENCE [LARGE SCALE GENOMIC DNA]</scope>
    <source>
        <strain evidence="1 2">DSM 25239</strain>
    </source>
</reference>
<proteinExistence type="predicted"/>
<evidence type="ECO:0000313" key="2">
    <source>
        <dbReference type="Proteomes" id="UP000553776"/>
    </source>
</evidence>
<protein>
    <submittedName>
        <fullName evidence="1">Uncharacterized protein</fullName>
    </submittedName>
</protein>
<dbReference type="Proteomes" id="UP000553776">
    <property type="component" value="Unassembled WGS sequence"/>
</dbReference>
<dbReference type="AlphaFoldDB" id="A0A841TS86"/>
<dbReference type="RefSeq" id="WP_185134599.1">
    <property type="nucleotide sequence ID" value="NZ_BORM01000022.1"/>
</dbReference>
<dbReference type="EMBL" id="JACJVR010000012">
    <property type="protein sequence ID" value="MBB6690569.1"/>
    <property type="molecule type" value="Genomic_DNA"/>
</dbReference>
<name>A0A841TS86_9BACL</name>
<sequence>MRVSWHPPGRPPYESDCPDVEQLLFLLRMVQTVHVQGEEYALRKTGLVLDGNDLSLSVWLDEIALAE</sequence>
<gene>
    <name evidence="1" type="ORF">H7B90_04050</name>
</gene>
<keyword evidence="2" id="KW-1185">Reference proteome</keyword>